<dbReference type="InterPro" id="IPR027417">
    <property type="entry name" value="P-loop_NTPase"/>
</dbReference>
<dbReference type="PANTHER" id="PTHR42794:SF1">
    <property type="entry name" value="HEMIN IMPORT ATP-BINDING PROTEIN HMUV"/>
    <property type="match status" value="1"/>
</dbReference>
<organism evidence="7 8">
    <name type="scientific">Shiella aurantiaca</name>
    <dbReference type="NCBI Taxonomy" id="3058365"/>
    <lineage>
        <taxon>Bacteria</taxon>
        <taxon>Pseudomonadati</taxon>
        <taxon>Bacteroidota</taxon>
        <taxon>Cytophagia</taxon>
        <taxon>Cytophagales</taxon>
        <taxon>Shiellaceae</taxon>
        <taxon>Shiella</taxon>
    </lineage>
</organism>
<dbReference type="PANTHER" id="PTHR42794">
    <property type="entry name" value="HEMIN IMPORT ATP-BINDING PROTEIN HMUV"/>
    <property type="match status" value="1"/>
</dbReference>
<sequence>MISLENLTYHIKGKHLLESVSLAFEKGKMHIILGPNGAGKSTLIRLISGELKPSAGTIRYNDMPLHGISVKEQALFRAVLSQNLEVSFPLRVHEVVLMGRYPHFVGSPRAIDHEICEKSIHLFDLDELKNRNYLTLSGGEKQRVQFARVFAQIWEPIDGKPRVLLLDEPLTFLDLYYQYHLMKTIKTFMASNPDLTVIGVVHDIIIAAKFADQVVLMHQSKTFAQGPTHAVLNPENIHTVFKIMVEDQFIVK</sequence>
<dbReference type="SUPFAM" id="SSF52540">
    <property type="entry name" value="P-loop containing nucleoside triphosphate hydrolases"/>
    <property type="match status" value="1"/>
</dbReference>
<dbReference type="PROSITE" id="PS50893">
    <property type="entry name" value="ABC_TRANSPORTER_2"/>
    <property type="match status" value="1"/>
</dbReference>
<feature type="domain" description="ABC transporter" evidence="6">
    <location>
        <begin position="2"/>
        <end position="244"/>
    </location>
</feature>
<dbReference type="InterPro" id="IPR003439">
    <property type="entry name" value="ABC_transporter-like_ATP-bd"/>
</dbReference>
<dbReference type="PROSITE" id="PS00211">
    <property type="entry name" value="ABC_TRANSPORTER_1"/>
    <property type="match status" value="1"/>
</dbReference>
<evidence type="ECO:0000313" key="8">
    <source>
        <dbReference type="Proteomes" id="UP001168552"/>
    </source>
</evidence>
<keyword evidence="2" id="KW-0547">Nucleotide-binding</keyword>
<keyword evidence="8" id="KW-1185">Reference proteome</keyword>
<dbReference type="NCBIfam" id="NF010068">
    <property type="entry name" value="PRK13548.1"/>
    <property type="match status" value="1"/>
</dbReference>
<keyword evidence="3 7" id="KW-0067">ATP-binding</keyword>
<proteinExistence type="predicted"/>
<evidence type="ECO:0000256" key="2">
    <source>
        <dbReference type="ARBA" id="ARBA00022741"/>
    </source>
</evidence>
<dbReference type="SMART" id="SM00382">
    <property type="entry name" value="AAA"/>
    <property type="match status" value="1"/>
</dbReference>
<dbReference type="CDD" id="cd03214">
    <property type="entry name" value="ABC_Iron-Siderophores_B12_Hemin"/>
    <property type="match status" value="1"/>
</dbReference>
<keyword evidence="1" id="KW-0813">Transport</keyword>
<dbReference type="Proteomes" id="UP001168552">
    <property type="component" value="Unassembled WGS sequence"/>
</dbReference>
<evidence type="ECO:0000256" key="4">
    <source>
        <dbReference type="ARBA" id="ARBA00022967"/>
    </source>
</evidence>
<reference evidence="7" key="1">
    <citation type="submission" date="2023-06" db="EMBL/GenBank/DDBJ databases">
        <title>Cytophagales bacterium Strain LB-30, isolated from soil.</title>
        <authorList>
            <person name="Liu B."/>
        </authorList>
    </citation>
    <scope>NUCLEOTIDE SEQUENCE</scope>
    <source>
        <strain evidence="7">LB-30</strain>
    </source>
</reference>
<name>A0ABT8F0M5_9BACT</name>
<dbReference type="EMBL" id="JAUHJS010000001">
    <property type="protein sequence ID" value="MDN4163995.1"/>
    <property type="molecule type" value="Genomic_DNA"/>
</dbReference>
<evidence type="ECO:0000256" key="1">
    <source>
        <dbReference type="ARBA" id="ARBA00022448"/>
    </source>
</evidence>
<comment type="caution">
    <text evidence="7">The sequence shown here is derived from an EMBL/GenBank/DDBJ whole genome shotgun (WGS) entry which is preliminary data.</text>
</comment>
<evidence type="ECO:0000259" key="6">
    <source>
        <dbReference type="PROSITE" id="PS50893"/>
    </source>
</evidence>
<dbReference type="Pfam" id="PF00005">
    <property type="entry name" value="ABC_tran"/>
    <property type="match status" value="1"/>
</dbReference>
<dbReference type="InterPro" id="IPR017871">
    <property type="entry name" value="ABC_transporter-like_CS"/>
</dbReference>
<comment type="function">
    <text evidence="5">Part of the ABC transporter complex HmuTUV involved in hemin import. Responsible for energy coupling to the transport system.</text>
</comment>
<accession>A0ABT8F0M5</accession>
<dbReference type="Gene3D" id="3.40.50.300">
    <property type="entry name" value="P-loop containing nucleotide triphosphate hydrolases"/>
    <property type="match status" value="1"/>
</dbReference>
<evidence type="ECO:0000256" key="3">
    <source>
        <dbReference type="ARBA" id="ARBA00022840"/>
    </source>
</evidence>
<dbReference type="InterPro" id="IPR003593">
    <property type="entry name" value="AAA+_ATPase"/>
</dbReference>
<keyword evidence="4" id="KW-1278">Translocase</keyword>
<dbReference type="RefSeq" id="WP_320002524.1">
    <property type="nucleotide sequence ID" value="NZ_JAUHJS010000001.1"/>
</dbReference>
<dbReference type="GO" id="GO:0005524">
    <property type="term" value="F:ATP binding"/>
    <property type="evidence" value="ECO:0007669"/>
    <property type="project" value="UniProtKB-KW"/>
</dbReference>
<evidence type="ECO:0000313" key="7">
    <source>
        <dbReference type="EMBL" id="MDN4163995.1"/>
    </source>
</evidence>
<protein>
    <submittedName>
        <fullName evidence="7">Heme ABC transporter ATP-binding protein</fullName>
    </submittedName>
</protein>
<gene>
    <name evidence="7" type="ORF">QWY31_00700</name>
</gene>
<evidence type="ECO:0000256" key="5">
    <source>
        <dbReference type="ARBA" id="ARBA00037066"/>
    </source>
</evidence>